<dbReference type="AlphaFoldDB" id="A0A0N7LTD2"/>
<dbReference type="Proteomes" id="UP000051298">
    <property type="component" value="Unassembled WGS sequence"/>
</dbReference>
<dbReference type="SMART" id="SM00564">
    <property type="entry name" value="PQQ"/>
    <property type="match status" value="6"/>
</dbReference>
<organism evidence="3 4">
    <name type="scientific">Thalassobacter stenotrophicus</name>
    <dbReference type="NCBI Taxonomy" id="266809"/>
    <lineage>
        <taxon>Bacteria</taxon>
        <taxon>Pseudomonadati</taxon>
        <taxon>Pseudomonadota</taxon>
        <taxon>Alphaproteobacteria</taxon>
        <taxon>Rhodobacterales</taxon>
        <taxon>Roseobacteraceae</taxon>
        <taxon>Thalassobacter</taxon>
    </lineage>
</organism>
<dbReference type="Gene3D" id="2.130.10.10">
    <property type="entry name" value="YVTN repeat-like/Quinoprotein amine dehydrogenase"/>
    <property type="match status" value="1"/>
</dbReference>
<reference evidence="3 4" key="1">
    <citation type="submission" date="2015-09" db="EMBL/GenBank/DDBJ databases">
        <authorList>
            <consortium name="Swine Surveillance"/>
        </authorList>
    </citation>
    <scope>NUCLEOTIDE SEQUENCE [LARGE SCALE GENOMIC DNA]</scope>
    <source>
        <strain evidence="3 4">CECT 5294</strain>
    </source>
</reference>
<dbReference type="InterPro" id="IPR002372">
    <property type="entry name" value="PQQ_rpt_dom"/>
</dbReference>
<keyword evidence="1" id="KW-0732">Signal</keyword>
<evidence type="ECO:0000313" key="4">
    <source>
        <dbReference type="Proteomes" id="UP000051298"/>
    </source>
</evidence>
<sequence length="434" mass="45261">MKHVAILGVALVLMSACSQRATILPGTREPVRADTAVALSQEALAQVQATTLPAAQTIDAWPVRTGSAAGVMPHAALSSTPERVWSVGIGKGNGRRTLLTVDPVAADGRIFAMDAEGAVTAVSEAGDVLWRADLTPAYERDGDASGGGLGLHDGVLYATTGFGNFHALDPETGAEQWVQRLDAPLTSPTFGGGFAYLVSRDSRAWAIDLSDGRIRWELPGAPVVATLAGAPAPALTDRLVIFPLGSGELIAALRQSGIRVWGSTVAGNRRGVAYSNLSDIASDPVVAGRTLYAGTPAGRMVSMDAFSGARNWTATEGALSPALPVAGSVYFVTDRNQLVRLDAETGAQIWAADLPFFAANRLNRRKTVYAHFGPILAGGQVWLAATDGVLRGFDPETGAQTHESDIPGGGASRPIVMNDTLYVLGGRGTLHAYR</sequence>
<proteinExistence type="predicted"/>
<feature type="chain" id="PRO_5006015590" evidence="1">
    <location>
        <begin position="22"/>
        <end position="434"/>
    </location>
</feature>
<evidence type="ECO:0000256" key="1">
    <source>
        <dbReference type="SAM" id="SignalP"/>
    </source>
</evidence>
<dbReference type="PANTHER" id="PTHR34512:SF30">
    <property type="entry name" value="OUTER MEMBRANE PROTEIN ASSEMBLY FACTOR BAMB"/>
    <property type="match status" value="1"/>
</dbReference>
<dbReference type="eggNOG" id="COG1520">
    <property type="taxonomic scope" value="Bacteria"/>
</dbReference>
<dbReference type="InterPro" id="IPR018391">
    <property type="entry name" value="PQQ_b-propeller_rpt"/>
</dbReference>
<dbReference type="PROSITE" id="PS51257">
    <property type="entry name" value="PROKAR_LIPOPROTEIN"/>
    <property type="match status" value="1"/>
</dbReference>
<evidence type="ECO:0000313" key="3">
    <source>
        <dbReference type="EMBL" id="CUH60370.1"/>
    </source>
</evidence>
<feature type="domain" description="Pyrrolo-quinoline quinone repeat" evidence="2">
    <location>
        <begin position="116"/>
        <end position="351"/>
    </location>
</feature>
<evidence type="ECO:0000259" key="2">
    <source>
        <dbReference type="Pfam" id="PF13360"/>
    </source>
</evidence>
<protein>
    <submittedName>
        <fullName evidence="3">Outer membrane protein assembly factor BamB</fullName>
    </submittedName>
</protein>
<dbReference type="PANTHER" id="PTHR34512">
    <property type="entry name" value="CELL SURFACE PROTEIN"/>
    <property type="match status" value="1"/>
</dbReference>
<dbReference type="STRING" id="266809.PM03_05640"/>
<feature type="signal peptide" evidence="1">
    <location>
        <begin position="1"/>
        <end position="21"/>
    </location>
</feature>
<dbReference type="EMBL" id="CYRX01000025">
    <property type="protein sequence ID" value="CUH60370.1"/>
    <property type="molecule type" value="Genomic_DNA"/>
</dbReference>
<dbReference type="InterPro" id="IPR015943">
    <property type="entry name" value="WD40/YVTN_repeat-like_dom_sf"/>
</dbReference>
<dbReference type="Pfam" id="PF13360">
    <property type="entry name" value="PQQ_2"/>
    <property type="match status" value="1"/>
</dbReference>
<dbReference type="SUPFAM" id="SSF50998">
    <property type="entry name" value="Quinoprotein alcohol dehydrogenase-like"/>
    <property type="match status" value="1"/>
</dbReference>
<dbReference type="InterPro" id="IPR011047">
    <property type="entry name" value="Quinoprotein_ADH-like_sf"/>
</dbReference>
<dbReference type="RefSeq" id="WP_058123363.1">
    <property type="nucleotide sequence ID" value="NZ_CYRX01000025.1"/>
</dbReference>
<accession>A0A0N7LTD2</accession>
<gene>
    <name evidence="3" type="primary">bamB</name>
    <name evidence="3" type="ORF">THS5294_01659</name>
</gene>
<name>A0A0N7LTD2_9RHOB</name>